<dbReference type="GO" id="GO:0030246">
    <property type="term" value="F:carbohydrate binding"/>
    <property type="evidence" value="ECO:0007669"/>
    <property type="project" value="InterPro"/>
</dbReference>
<evidence type="ECO:0000256" key="3">
    <source>
        <dbReference type="ARBA" id="ARBA00012756"/>
    </source>
</evidence>
<dbReference type="RefSeq" id="WP_065248343.1">
    <property type="nucleotide sequence ID" value="NZ_CP012117.1"/>
</dbReference>
<evidence type="ECO:0000256" key="8">
    <source>
        <dbReference type="SAM" id="MobiDB-lite"/>
    </source>
</evidence>
<dbReference type="PANTHER" id="PTHR46323">
    <property type="entry name" value="BETA-GALACTOSIDASE"/>
    <property type="match status" value="1"/>
</dbReference>
<dbReference type="SUPFAM" id="SSF74650">
    <property type="entry name" value="Galactose mutarotase-like"/>
    <property type="match status" value="1"/>
</dbReference>
<evidence type="ECO:0000256" key="1">
    <source>
        <dbReference type="ARBA" id="ARBA00001412"/>
    </source>
</evidence>
<dbReference type="EMBL" id="CP012117">
    <property type="protein sequence ID" value="ANP28342.1"/>
    <property type="molecule type" value="Genomic_DNA"/>
</dbReference>
<dbReference type="Pfam" id="PF02837">
    <property type="entry name" value="Glyco_hydro_2_N"/>
    <property type="match status" value="1"/>
</dbReference>
<dbReference type="SUPFAM" id="SSF49785">
    <property type="entry name" value="Galactose-binding domain-like"/>
    <property type="match status" value="1"/>
</dbReference>
<dbReference type="InterPro" id="IPR008979">
    <property type="entry name" value="Galactose-bd-like_sf"/>
</dbReference>
<evidence type="ECO:0000256" key="6">
    <source>
        <dbReference type="ARBA" id="ARBA00023295"/>
    </source>
</evidence>
<dbReference type="InterPro" id="IPR023232">
    <property type="entry name" value="Glyco_hydro_2_AS"/>
</dbReference>
<dbReference type="KEGG" id="dva:DAD186_17920"/>
<proteinExistence type="inferred from homology"/>
<organism evidence="10 11">
    <name type="scientific">Dermabacter vaginalis</name>
    <dbReference type="NCBI Taxonomy" id="1630135"/>
    <lineage>
        <taxon>Bacteria</taxon>
        <taxon>Bacillati</taxon>
        <taxon>Actinomycetota</taxon>
        <taxon>Actinomycetes</taxon>
        <taxon>Micrococcales</taxon>
        <taxon>Dermabacteraceae</taxon>
        <taxon>Dermabacter</taxon>
    </lineage>
</organism>
<dbReference type="Proteomes" id="UP000092596">
    <property type="component" value="Chromosome"/>
</dbReference>
<dbReference type="EC" id="3.2.1.23" evidence="3"/>
<dbReference type="InterPro" id="IPR013783">
    <property type="entry name" value="Ig-like_fold"/>
</dbReference>
<dbReference type="InterPro" id="IPR006103">
    <property type="entry name" value="Glyco_hydro_2_cat"/>
</dbReference>
<dbReference type="GO" id="GO:0005990">
    <property type="term" value="P:lactose catabolic process"/>
    <property type="evidence" value="ECO:0007669"/>
    <property type="project" value="TreeGrafter"/>
</dbReference>
<dbReference type="Pfam" id="PF16353">
    <property type="entry name" value="LacZ_4"/>
    <property type="match status" value="1"/>
</dbReference>
<accession>A0A1B0ZKF2</accession>
<dbReference type="InterPro" id="IPR011013">
    <property type="entry name" value="Gal_mutarotase_sf_dom"/>
</dbReference>
<dbReference type="AlphaFoldDB" id="A0A1B0ZKF2"/>
<keyword evidence="6 10" id="KW-0326">Glycosidase</keyword>
<reference evidence="10 11" key="1">
    <citation type="submission" date="2015-06" db="EMBL/GenBank/DDBJ databases">
        <title>Investigation of pathophysiology for high-risk pregnancy and development of treatment modality based on it.</title>
        <authorList>
            <person name="Kim B.-C."/>
            <person name="Lim S."/>
        </authorList>
    </citation>
    <scope>NUCLEOTIDE SEQUENCE [LARGE SCALE GENOMIC DNA]</scope>
    <source>
        <strain evidence="10 11">AD1-86</strain>
    </source>
</reference>
<evidence type="ECO:0000256" key="5">
    <source>
        <dbReference type="ARBA" id="ARBA00022801"/>
    </source>
</evidence>
<dbReference type="GO" id="GO:0009341">
    <property type="term" value="C:beta-galactosidase complex"/>
    <property type="evidence" value="ECO:0007669"/>
    <property type="project" value="InterPro"/>
</dbReference>
<dbReference type="InterPro" id="IPR023230">
    <property type="entry name" value="Glyco_hydro_2_CS"/>
</dbReference>
<dbReference type="GO" id="GO:0004565">
    <property type="term" value="F:beta-galactosidase activity"/>
    <property type="evidence" value="ECO:0007669"/>
    <property type="project" value="UniProtKB-EC"/>
</dbReference>
<dbReference type="InterPro" id="IPR036156">
    <property type="entry name" value="Beta-gal/glucu_dom_sf"/>
</dbReference>
<dbReference type="PROSITE" id="PS00719">
    <property type="entry name" value="GLYCOSYL_HYDROL_F2_1"/>
    <property type="match status" value="1"/>
</dbReference>
<dbReference type="PRINTS" id="PR00132">
    <property type="entry name" value="GLHYDRLASE2"/>
</dbReference>
<dbReference type="InterPro" id="IPR006101">
    <property type="entry name" value="Glyco_hydro_2"/>
</dbReference>
<sequence length="1060" mass="117317">MSTLSEITSYSPGSGTRISPRSHLSTTAEAMSLAGTWKFAYSRSAEGAGESAPTVDFDDSSWDDITVPSHWVLTGGGEYGDFGKYGAPAYQNVQFPFPVEAPNVPDDNPTGDYRTRFTLSADTIADIEKGTRVYLRTLGIESLAIISLNGERAGVVRGSRLTQELDVTDLVVEGENVLHVRVHQWSSNTYLEDQDQWWLPGIYRDVELLFRPAAGIEDAWLRADFNPKNGPAAPGPGTLIPEIRAEEAAFPVTVAIDELGISETFESSAAVGPIAIPEVEPWSADSPRLYTATVSNAAETLTLRTGFRRVEIVGHEWRVNGKKLRLRGVNRHEYDPKLGRVWDREKAREGLLLMKRHNVNAIRTSHYPPHPELFDLADELGFWVMDECDYEAHGFLGENWRDVPANDPRWRDALLDRVERFFERDKNHPSIISWSLGNEGHTGANMAQMANWLRRRDPERPVHYEQDYDGQYTDLVSRMYPPIEAMHEMALGRGKFGGTIPGRNAELAKRPMILCEYVHAMGNGPGGITEYEEIFDTYPQWHGGFVWEWRDHGIAARTAGGTEFYGYGGDFGEQVHDSSFVCDGLVLSSGEATPGLVEFGAIVSPIKLEFDLAMEGDTERALDGDFEDVIITAAYVQDLRHAGDLTDFVFEVIDEVDGREVLRRECPVEKVSANGWKSYAGELTLPPFAEGYEGELSGEKFRTIRAVLRESTAWADAGHEVAFTQVPVEDTTRIVVPSHPAALRTTASGETGAQVEQVQDSDASFALGDAHFDPRTGDLVKLGSLDLAGPQLRLFRAPTENDSLGDFGSYILADPAETTGSGTQAPPTAALWREIGIDKLERRVIGVWLDEHEVRAVHRYSTPAGRAYVDLDLTWRLEDASSNAKGNASRVLRLYADAAPSANWEYVWGRLGLEFTAPLGAGEASWFGSGPLENYVDSCRAARIGRFSMPVSDLNVEYAVPQESGYRPGLRELQLSGLGLTVRTDAVGPHRERPGFQVREHSIEQITKARHPHELGTPEKTHLIFDVAQHGLGSRSCGPDVRPEYQLRPRSGSWSLAFEV</sequence>
<dbReference type="SMART" id="SM01038">
    <property type="entry name" value="Bgal_small_N"/>
    <property type="match status" value="1"/>
</dbReference>
<dbReference type="InterPro" id="IPR017853">
    <property type="entry name" value="GH"/>
</dbReference>
<evidence type="ECO:0000259" key="9">
    <source>
        <dbReference type="SMART" id="SM01038"/>
    </source>
</evidence>
<name>A0A1B0ZKF2_9MICO</name>
<gene>
    <name evidence="10" type="ORF">DAD186_17920</name>
</gene>
<evidence type="ECO:0000256" key="4">
    <source>
        <dbReference type="ARBA" id="ARBA00013303"/>
    </source>
</evidence>
<feature type="domain" description="Beta galactosidase small chain/" evidence="9">
    <location>
        <begin position="766"/>
        <end position="1059"/>
    </location>
</feature>
<dbReference type="PANTHER" id="PTHR46323:SF2">
    <property type="entry name" value="BETA-GALACTOSIDASE"/>
    <property type="match status" value="1"/>
</dbReference>
<dbReference type="InterPro" id="IPR014718">
    <property type="entry name" value="GH-type_carb-bd"/>
</dbReference>
<dbReference type="PROSITE" id="PS00608">
    <property type="entry name" value="GLYCOSYL_HYDROL_F2_2"/>
    <property type="match status" value="1"/>
</dbReference>
<dbReference type="InterPro" id="IPR032312">
    <property type="entry name" value="LacZ_4"/>
</dbReference>
<dbReference type="SUPFAM" id="SSF49303">
    <property type="entry name" value="beta-Galactosidase/glucuronidase domain"/>
    <property type="match status" value="2"/>
</dbReference>
<feature type="region of interest" description="Disordered" evidence="8">
    <location>
        <begin position="1"/>
        <end position="23"/>
    </location>
</feature>
<dbReference type="InterPro" id="IPR050347">
    <property type="entry name" value="Bact_Beta-galactosidase"/>
</dbReference>
<evidence type="ECO:0000313" key="10">
    <source>
        <dbReference type="EMBL" id="ANP28342.1"/>
    </source>
</evidence>
<comment type="similarity">
    <text evidence="2">Belongs to the glycosyl hydrolase 2 family.</text>
</comment>
<dbReference type="STRING" id="1630135.DAD186_17920"/>
<evidence type="ECO:0000313" key="11">
    <source>
        <dbReference type="Proteomes" id="UP000092596"/>
    </source>
</evidence>
<dbReference type="Pfam" id="PF02836">
    <property type="entry name" value="Glyco_hydro_2_C"/>
    <property type="match status" value="1"/>
</dbReference>
<dbReference type="SUPFAM" id="SSF51445">
    <property type="entry name" value="(Trans)glycosidases"/>
    <property type="match status" value="1"/>
</dbReference>
<dbReference type="InterPro" id="IPR006104">
    <property type="entry name" value="Glyco_hydro_2_N"/>
</dbReference>
<protein>
    <recommendedName>
        <fullName evidence="4">Beta-galactosidase</fullName>
        <ecNumber evidence="3">3.2.1.23</ecNumber>
    </recommendedName>
    <alternativeName>
        <fullName evidence="7">Lactase</fullName>
    </alternativeName>
</protein>
<dbReference type="Gene3D" id="2.60.40.10">
    <property type="entry name" value="Immunoglobulins"/>
    <property type="match status" value="2"/>
</dbReference>
<dbReference type="Gene3D" id="2.60.120.260">
    <property type="entry name" value="Galactose-binding domain-like"/>
    <property type="match status" value="1"/>
</dbReference>
<evidence type="ECO:0000256" key="2">
    <source>
        <dbReference type="ARBA" id="ARBA00007401"/>
    </source>
</evidence>
<dbReference type="InterPro" id="IPR004199">
    <property type="entry name" value="B-gal_small/dom_5"/>
</dbReference>
<dbReference type="Pfam" id="PF02929">
    <property type="entry name" value="Bgal_small_N"/>
    <property type="match status" value="1"/>
</dbReference>
<dbReference type="Gene3D" id="2.70.98.10">
    <property type="match status" value="1"/>
</dbReference>
<comment type="catalytic activity">
    <reaction evidence="1">
        <text>Hydrolysis of terminal non-reducing beta-D-galactose residues in beta-D-galactosides.</text>
        <dbReference type="EC" id="3.2.1.23"/>
    </reaction>
</comment>
<dbReference type="PATRIC" id="fig|1630135.4.peg.1790"/>
<dbReference type="Gene3D" id="3.20.20.80">
    <property type="entry name" value="Glycosidases"/>
    <property type="match status" value="1"/>
</dbReference>
<keyword evidence="5 10" id="KW-0378">Hydrolase</keyword>
<evidence type="ECO:0000256" key="7">
    <source>
        <dbReference type="ARBA" id="ARBA00032230"/>
    </source>
</evidence>